<evidence type="ECO:0000256" key="1">
    <source>
        <dbReference type="SAM" id="Phobius"/>
    </source>
</evidence>
<proteinExistence type="predicted"/>
<organism evidence="2 3">
    <name type="scientific">Steinernema carpocapsae</name>
    <name type="common">Entomopathogenic nematode</name>
    <dbReference type="NCBI Taxonomy" id="34508"/>
    <lineage>
        <taxon>Eukaryota</taxon>
        <taxon>Metazoa</taxon>
        <taxon>Ecdysozoa</taxon>
        <taxon>Nematoda</taxon>
        <taxon>Chromadorea</taxon>
        <taxon>Rhabditida</taxon>
        <taxon>Tylenchina</taxon>
        <taxon>Panagrolaimomorpha</taxon>
        <taxon>Strongyloidoidea</taxon>
        <taxon>Steinernematidae</taxon>
        <taxon>Steinernema</taxon>
    </lineage>
</organism>
<dbReference type="EMBL" id="AZBU02000006">
    <property type="protein sequence ID" value="TKR73807.1"/>
    <property type="molecule type" value="Genomic_DNA"/>
</dbReference>
<evidence type="ECO:0000313" key="3">
    <source>
        <dbReference type="Proteomes" id="UP000298663"/>
    </source>
</evidence>
<gene>
    <name evidence="2" type="ORF">L596_021075</name>
</gene>
<feature type="transmembrane region" description="Helical" evidence="1">
    <location>
        <begin position="23"/>
        <end position="46"/>
    </location>
</feature>
<reference evidence="2 3" key="1">
    <citation type="journal article" date="2015" name="Genome Biol.">
        <title>Comparative genomics of Steinernema reveals deeply conserved gene regulatory networks.</title>
        <authorList>
            <person name="Dillman A.R."/>
            <person name="Macchietto M."/>
            <person name="Porter C.F."/>
            <person name="Rogers A."/>
            <person name="Williams B."/>
            <person name="Antoshechkin I."/>
            <person name="Lee M.M."/>
            <person name="Goodwin Z."/>
            <person name="Lu X."/>
            <person name="Lewis E.E."/>
            <person name="Goodrich-Blair H."/>
            <person name="Stock S.P."/>
            <person name="Adams B.J."/>
            <person name="Sternberg P.W."/>
            <person name="Mortazavi A."/>
        </authorList>
    </citation>
    <scope>NUCLEOTIDE SEQUENCE [LARGE SCALE GENOMIC DNA]</scope>
    <source>
        <strain evidence="2 3">ALL</strain>
    </source>
</reference>
<keyword evidence="1" id="KW-0812">Transmembrane</keyword>
<dbReference type="Proteomes" id="UP000298663">
    <property type="component" value="Unassembled WGS sequence"/>
</dbReference>
<protein>
    <submittedName>
        <fullName evidence="2">Uncharacterized protein</fullName>
    </submittedName>
</protein>
<accession>A0A4U5MVC7</accession>
<evidence type="ECO:0000313" key="2">
    <source>
        <dbReference type="EMBL" id="TKR73807.1"/>
    </source>
</evidence>
<dbReference type="AlphaFoldDB" id="A0A4U5MVC7"/>
<keyword evidence="3" id="KW-1185">Reference proteome</keyword>
<sequence>MGGTPLLIQMTMLYFHTWEHSCIVYNVSVFLALTNSLAVNLGTLSFKCYRLSMVKCIKNLVFRFRKPGTTHVQPATIPVQSSIKKL</sequence>
<reference evidence="2 3" key="2">
    <citation type="journal article" date="2019" name="G3 (Bethesda)">
        <title>Hybrid Assembly of the Genome of the Entomopathogenic Nematode Steinernema carpocapsae Identifies the X-Chromosome.</title>
        <authorList>
            <person name="Serra L."/>
            <person name="Macchietto M."/>
            <person name="Macias-Munoz A."/>
            <person name="McGill C.J."/>
            <person name="Rodriguez I.M."/>
            <person name="Rodriguez B."/>
            <person name="Murad R."/>
            <person name="Mortazavi A."/>
        </authorList>
    </citation>
    <scope>NUCLEOTIDE SEQUENCE [LARGE SCALE GENOMIC DNA]</scope>
    <source>
        <strain evidence="2 3">ALL</strain>
    </source>
</reference>
<keyword evidence="1" id="KW-1133">Transmembrane helix</keyword>
<keyword evidence="1" id="KW-0472">Membrane</keyword>
<name>A0A4U5MVC7_STECR</name>
<comment type="caution">
    <text evidence="2">The sequence shown here is derived from an EMBL/GenBank/DDBJ whole genome shotgun (WGS) entry which is preliminary data.</text>
</comment>